<dbReference type="EMBL" id="JAMZIH010000571">
    <property type="protein sequence ID" value="KAJ1679143.1"/>
    <property type="molecule type" value="Genomic_DNA"/>
</dbReference>
<gene>
    <name evidence="1" type="ORF">EV182_002647</name>
</gene>
<proteinExistence type="predicted"/>
<dbReference type="Proteomes" id="UP001145114">
    <property type="component" value="Unassembled WGS sequence"/>
</dbReference>
<sequence>MFIRSCMPDNPSTFLGHGQVLGTLSREQYSHGNQSNELHREFLSTGTHDMYRFKHMVDYIISLRAAARHAMTNFDTPSKSPPFSGVFAPFDNSIGFWSRSLYVLSRMPDHKAAERLLTEACIKVYKIIVCYDIRIGKLAEMYDLSGREGGCNIGRGLCIHVVLRESRDSSRFLPTDQVTAQLLHELVHCFVCHGVKYDRLLSAFLLRLGEGRFRGLEHIFSEQNCTYNLAERDAITEVVPPAKKPPPSAIRADERNVDEVVSDHLGHSRNKGESSSSTSSSGDGGGGDGDNNNNNNNNDDDEECSSNLFEYIENAGRSIFGHDGDAEEDSSSPIALGDRWERFRLGLKVGRNVERRFGHPKFFKPGADY</sequence>
<protein>
    <submittedName>
        <fullName evidence="1">Uncharacterized protein</fullName>
    </submittedName>
</protein>
<accession>A0ACC1HTQ6</accession>
<organism evidence="1 2">
    <name type="scientific">Spiromyces aspiralis</name>
    <dbReference type="NCBI Taxonomy" id="68401"/>
    <lineage>
        <taxon>Eukaryota</taxon>
        <taxon>Fungi</taxon>
        <taxon>Fungi incertae sedis</taxon>
        <taxon>Zoopagomycota</taxon>
        <taxon>Kickxellomycotina</taxon>
        <taxon>Kickxellomycetes</taxon>
        <taxon>Kickxellales</taxon>
        <taxon>Kickxellaceae</taxon>
        <taxon>Spiromyces</taxon>
    </lineage>
</organism>
<keyword evidence="2" id="KW-1185">Reference proteome</keyword>
<evidence type="ECO:0000313" key="2">
    <source>
        <dbReference type="Proteomes" id="UP001145114"/>
    </source>
</evidence>
<name>A0ACC1HTQ6_9FUNG</name>
<comment type="caution">
    <text evidence="1">The sequence shown here is derived from an EMBL/GenBank/DDBJ whole genome shotgun (WGS) entry which is preliminary data.</text>
</comment>
<evidence type="ECO:0000313" key="1">
    <source>
        <dbReference type="EMBL" id="KAJ1679143.1"/>
    </source>
</evidence>
<reference evidence="1" key="1">
    <citation type="submission" date="2022-06" db="EMBL/GenBank/DDBJ databases">
        <title>Phylogenomic reconstructions and comparative analyses of Kickxellomycotina fungi.</title>
        <authorList>
            <person name="Reynolds N.K."/>
            <person name="Stajich J.E."/>
            <person name="Barry K."/>
            <person name="Grigoriev I.V."/>
            <person name="Crous P."/>
            <person name="Smith M.E."/>
        </authorList>
    </citation>
    <scope>NUCLEOTIDE SEQUENCE</scope>
    <source>
        <strain evidence="1">RSA 2271</strain>
    </source>
</reference>